<dbReference type="EMBL" id="NFJX01000021">
    <property type="protein sequence ID" value="OUP15345.1"/>
    <property type="molecule type" value="Genomic_DNA"/>
</dbReference>
<name>A0A1Y4I503_PARDI</name>
<organism evidence="2 4">
    <name type="scientific">Parabacteroides distasonis</name>
    <dbReference type="NCBI Taxonomy" id="823"/>
    <lineage>
        <taxon>Bacteria</taxon>
        <taxon>Pseudomonadati</taxon>
        <taxon>Bacteroidota</taxon>
        <taxon>Bacteroidia</taxon>
        <taxon>Bacteroidales</taxon>
        <taxon>Tannerellaceae</taxon>
        <taxon>Parabacteroides</taxon>
    </lineage>
</organism>
<reference evidence="4" key="1">
    <citation type="submission" date="2017-04" db="EMBL/GenBank/DDBJ databases">
        <title>Function of individual gut microbiota members based on whole genome sequencing of pure cultures obtained from chicken caecum.</title>
        <authorList>
            <person name="Medvecky M."/>
            <person name="Cejkova D."/>
            <person name="Polansky O."/>
            <person name="Karasova D."/>
            <person name="Kubasova T."/>
            <person name="Cizek A."/>
            <person name="Rychlik I."/>
        </authorList>
    </citation>
    <scope>NUCLEOTIDE SEQUENCE [LARGE SCALE GENOMIC DNA]</scope>
    <source>
        <strain evidence="4">An199</strain>
    </source>
</reference>
<dbReference type="SUPFAM" id="SSF53756">
    <property type="entry name" value="UDP-Glycosyltransferase/glycogen phosphorylase"/>
    <property type="match status" value="1"/>
</dbReference>
<dbReference type="PANTHER" id="PTHR12526:SF630">
    <property type="entry name" value="GLYCOSYLTRANSFERASE"/>
    <property type="match status" value="1"/>
</dbReference>
<dbReference type="Gene3D" id="3.40.50.2000">
    <property type="entry name" value="Glycogen Phosphorylase B"/>
    <property type="match status" value="2"/>
</dbReference>
<accession>A0A1Y4I503</accession>
<evidence type="ECO:0000313" key="4">
    <source>
        <dbReference type="Proteomes" id="UP000195950"/>
    </source>
</evidence>
<dbReference type="EMBL" id="CP120353">
    <property type="protein sequence ID" value="WET64299.1"/>
    <property type="molecule type" value="Genomic_DNA"/>
</dbReference>
<dbReference type="RefSeq" id="WP_036651329.1">
    <property type="nucleotide sequence ID" value="NZ_CAJSZN010000003.1"/>
</dbReference>
<protein>
    <submittedName>
        <fullName evidence="3">Glycosyltransferase family 4 protein</fullName>
    </submittedName>
</protein>
<dbReference type="AlphaFoldDB" id="A0A1Y4I503"/>
<sequence length="379" mass="43280">MKLLFILHSTIMGGATISCLKLVHGLIDNNIVPIIVYPNRNVDKCFLDIVNKYGIKTYSVPIYSSVYMQTRTLKGLFVNLFKCVFLLIAKKYSISKIEKIVMCENPDIIHTNTGVIHEGLKVAKRLKIPHVWHLREYQDKDFNWEAFPCFSAYCQMLRKSYVITITNDIKAHFGLLDFPYSRTIYNGVFKASEANFIYPKEKYFLCASRVSPEKGHLDIIWAFALFLRKHVDYKLLIAGFGNESYIAQCVDLAKKLGCEKNVLFSGYVEDVRPLMDNATALVVASYNEGFGRMSAEACFRGCLLIGRNTGGTKEIMDSVGGFPFLTTDDLLRQMFAVAALEKSEYQRIALFVQKKAVQLYSEEEYVENVLSFYKEILCE</sequence>
<proteinExistence type="predicted"/>
<dbReference type="GO" id="GO:0016757">
    <property type="term" value="F:glycosyltransferase activity"/>
    <property type="evidence" value="ECO:0007669"/>
    <property type="project" value="InterPro"/>
</dbReference>
<dbReference type="PROSITE" id="PS51257">
    <property type="entry name" value="PROKAR_LIPOPROTEIN"/>
    <property type="match status" value="1"/>
</dbReference>
<dbReference type="Proteomes" id="UP001221009">
    <property type="component" value="Chromosome"/>
</dbReference>
<dbReference type="PANTHER" id="PTHR12526">
    <property type="entry name" value="GLYCOSYLTRANSFERASE"/>
    <property type="match status" value="1"/>
</dbReference>
<reference evidence="3" key="3">
    <citation type="submission" date="2023-03" db="EMBL/GenBank/DDBJ databases">
        <title>Parabacteroides distasonis, a bacteria resistant against UC.</title>
        <authorList>
            <person name="Dai W."/>
        </authorList>
    </citation>
    <scope>NUCLEOTIDE SEQUENCE</scope>
    <source>
        <strain evidence="3">F1-28</strain>
    </source>
</reference>
<gene>
    <name evidence="2" type="ORF">B5F32_17605</name>
    <name evidence="3" type="ORF">P2T59_21865</name>
</gene>
<evidence type="ECO:0000313" key="3">
    <source>
        <dbReference type="EMBL" id="WET64299.1"/>
    </source>
</evidence>
<feature type="domain" description="Glycosyl transferase family 1" evidence="1">
    <location>
        <begin position="192"/>
        <end position="316"/>
    </location>
</feature>
<evidence type="ECO:0000313" key="2">
    <source>
        <dbReference type="EMBL" id="OUP15345.1"/>
    </source>
</evidence>
<dbReference type="CDD" id="cd03801">
    <property type="entry name" value="GT4_PimA-like"/>
    <property type="match status" value="1"/>
</dbReference>
<reference evidence="2" key="2">
    <citation type="journal article" date="2018" name="BMC Genomics">
        <title>Whole genome sequencing and function prediction of 133 gut anaerobes isolated from chicken caecum in pure cultures.</title>
        <authorList>
            <person name="Medvecky M."/>
            <person name="Cejkova D."/>
            <person name="Polansky O."/>
            <person name="Karasova D."/>
            <person name="Kubasova T."/>
            <person name="Cizek A."/>
            <person name="Rychlik I."/>
        </authorList>
    </citation>
    <scope>NUCLEOTIDE SEQUENCE</scope>
    <source>
        <strain evidence="2">An199</strain>
    </source>
</reference>
<dbReference type="Proteomes" id="UP000195950">
    <property type="component" value="Unassembled WGS sequence"/>
</dbReference>
<dbReference type="InterPro" id="IPR001296">
    <property type="entry name" value="Glyco_trans_1"/>
</dbReference>
<evidence type="ECO:0000259" key="1">
    <source>
        <dbReference type="Pfam" id="PF00534"/>
    </source>
</evidence>
<dbReference type="Pfam" id="PF00534">
    <property type="entry name" value="Glycos_transf_1"/>
    <property type="match status" value="1"/>
</dbReference>